<sequence>MKLQIKQLNQAIKPLGMGCWAIGGTWGPEGLPLGWSKVDDQESIRALRYAYDSGITLFDTAATYGYGHSEKVLGEALHDVRDKVIIATKFGCPCDDVKKVGKGESIERESIIAECHDSLRRLRTDYIDIYQLHIQSVTVEQIDDVVETLEILREKGYIRSYGWSTDSPVKAKAIMKYPACSAIQFDLNIFANNEEMIQLIDENQIMGLNRQPLAMGLLSGKYNSDSRLPEDDIRSTTMEWMIYFNQGVPNSQLLKKLDAIKEILTSDGRTMAQGALAWNWARSPYMVPIPGFKTVKQVESNIKALDFGPLTKQQVEEINNIVKNK</sequence>
<dbReference type="AlphaFoldDB" id="A0A839K413"/>
<dbReference type="Pfam" id="PF00248">
    <property type="entry name" value="Aldo_ket_red"/>
    <property type="match status" value="1"/>
</dbReference>
<evidence type="ECO:0000313" key="3">
    <source>
        <dbReference type="EMBL" id="MBB2183421.1"/>
    </source>
</evidence>
<name>A0A839K413_9FIRM</name>
<dbReference type="Gene3D" id="3.20.20.100">
    <property type="entry name" value="NADP-dependent oxidoreductase domain"/>
    <property type="match status" value="1"/>
</dbReference>
<dbReference type="EMBL" id="JACEGA010000001">
    <property type="protein sequence ID" value="MBB2183421.1"/>
    <property type="molecule type" value="Genomic_DNA"/>
</dbReference>
<keyword evidence="1" id="KW-0560">Oxidoreductase</keyword>
<proteinExistence type="predicted"/>
<keyword evidence="4" id="KW-1185">Reference proteome</keyword>
<dbReference type="CDD" id="cd19086">
    <property type="entry name" value="AKR_AKR11C1"/>
    <property type="match status" value="1"/>
</dbReference>
<dbReference type="InterPro" id="IPR050523">
    <property type="entry name" value="AKR_Detox_Biosynth"/>
</dbReference>
<dbReference type="PANTHER" id="PTHR43364:SF4">
    <property type="entry name" value="NAD(P)-LINKED OXIDOREDUCTASE SUPERFAMILY PROTEIN"/>
    <property type="match status" value="1"/>
</dbReference>
<comment type="caution">
    <text evidence="3">The sequence shown here is derived from an EMBL/GenBank/DDBJ whole genome shotgun (WGS) entry which is preliminary data.</text>
</comment>
<gene>
    <name evidence="3" type="ORF">H0486_11075</name>
</gene>
<evidence type="ECO:0000256" key="1">
    <source>
        <dbReference type="ARBA" id="ARBA00023002"/>
    </source>
</evidence>
<organism evidence="3 4">
    <name type="scientific">Variimorphobacter saccharofermentans</name>
    <dbReference type="NCBI Taxonomy" id="2755051"/>
    <lineage>
        <taxon>Bacteria</taxon>
        <taxon>Bacillati</taxon>
        <taxon>Bacillota</taxon>
        <taxon>Clostridia</taxon>
        <taxon>Lachnospirales</taxon>
        <taxon>Lachnospiraceae</taxon>
        <taxon>Variimorphobacter</taxon>
    </lineage>
</organism>
<dbReference type="SUPFAM" id="SSF51430">
    <property type="entry name" value="NAD(P)-linked oxidoreductase"/>
    <property type="match status" value="1"/>
</dbReference>
<dbReference type="RefSeq" id="WP_228353078.1">
    <property type="nucleotide sequence ID" value="NZ_JACEGA010000001.1"/>
</dbReference>
<dbReference type="InterPro" id="IPR023210">
    <property type="entry name" value="NADP_OxRdtase_dom"/>
</dbReference>
<reference evidence="3 4" key="1">
    <citation type="submission" date="2020-07" db="EMBL/GenBank/DDBJ databases">
        <title>Characterization and genome sequencing of isolate MD1, a novel member within the family Lachnospiraceae.</title>
        <authorList>
            <person name="Rettenmaier R."/>
            <person name="Di Bello L."/>
            <person name="Zinser C."/>
            <person name="Scheitz K."/>
            <person name="Liebl W."/>
            <person name="Zverlov V."/>
        </authorList>
    </citation>
    <scope>NUCLEOTIDE SEQUENCE [LARGE SCALE GENOMIC DNA]</scope>
    <source>
        <strain evidence="3 4">MD1</strain>
    </source>
</reference>
<dbReference type="GO" id="GO:0005829">
    <property type="term" value="C:cytosol"/>
    <property type="evidence" value="ECO:0007669"/>
    <property type="project" value="TreeGrafter"/>
</dbReference>
<protein>
    <submittedName>
        <fullName evidence="3">Aldo/keto reductase</fullName>
    </submittedName>
</protein>
<dbReference type="PANTHER" id="PTHR43364">
    <property type="entry name" value="NADH-SPECIFIC METHYLGLYOXAL REDUCTASE-RELATED"/>
    <property type="match status" value="1"/>
</dbReference>
<accession>A0A839K413</accession>
<dbReference type="GO" id="GO:0016491">
    <property type="term" value="F:oxidoreductase activity"/>
    <property type="evidence" value="ECO:0007669"/>
    <property type="project" value="UniProtKB-KW"/>
</dbReference>
<dbReference type="InterPro" id="IPR036812">
    <property type="entry name" value="NAD(P)_OxRdtase_dom_sf"/>
</dbReference>
<feature type="domain" description="NADP-dependent oxidoreductase" evidence="2">
    <location>
        <begin position="14"/>
        <end position="322"/>
    </location>
</feature>
<evidence type="ECO:0000313" key="4">
    <source>
        <dbReference type="Proteomes" id="UP000574276"/>
    </source>
</evidence>
<evidence type="ECO:0000259" key="2">
    <source>
        <dbReference type="Pfam" id="PF00248"/>
    </source>
</evidence>
<dbReference type="Proteomes" id="UP000574276">
    <property type="component" value="Unassembled WGS sequence"/>
</dbReference>